<accession>A0ABY8B2P5</accession>
<reference evidence="2 3" key="1">
    <citation type="submission" date="2022-10" db="EMBL/GenBank/DDBJ databases">
        <title>Complete genome sequence of Exiguobacterium profundum TSS-3 isolated from an extremely saline-alkaline spring located in Ixtapa, Chiapas-Mexico.</title>
        <authorList>
            <person name="Rincon-Rosales R."/>
            <person name="Rogel M.A."/>
            <person name="Rincon-Molina C.I."/>
            <person name="Guerrero G."/>
            <person name="Manzano-Gomez L.A."/>
            <person name="Lopez-Lopez A."/>
            <person name="Rincon Molina F.A."/>
            <person name="Martinez-Romero E."/>
        </authorList>
    </citation>
    <scope>NUCLEOTIDE SEQUENCE [LARGE SCALE GENOMIC DNA]</scope>
    <source>
        <strain evidence="2 3">TSS-3</strain>
    </source>
</reference>
<feature type="signal peptide" evidence="1">
    <location>
        <begin position="1"/>
        <end position="25"/>
    </location>
</feature>
<keyword evidence="3" id="KW-1185">Reference proteome</keyword>
<evidence type="ECO:0008006" key="4">
    <source>
        <dbReference type="Google" id="ProtNLM"/>
    </source>
</evidence>
<keyword evidence="1" id="KW-0732">Signal</keyword>
<dbReference type="Gene3D" id="2.60.40.1080">
    <property type="match status" value="1"/>
</dbReference>
<protein>
    <recommendedName>
        <fullName evidence="4">Ig-like domain-containing protein</fullName>
    </recommendedName>
</protein>
<name>A0ABY8B2P5_9BACL</name>
<proteinExistence type="predicted"/>
<dbReference type="RefSeq" id="WP_275060352.1">
    <property type="nucleotide sequence ID" value="NZ_CP109617.1"/>
</dbReference>
<feature type="chain" id="PRO_5046841209" description="Ig-like domain-containing protein" evidence="1">
    <location>
        <begin position="26"/>
        <end position="272"/>
    </location>
</feature>
<dbReference type="InterPro" id="IPR008964">
    <property type="entry name" value="Invasin/intimin_cell_adhesion"/>
</dbReference>
<organism evidence="2 3">
    <name type="scientific">Exiguobacterium profundum</name>
    <dbReference type="NCBI Taxonomy" id="307643"/>
    <lineage>
        <taxon>Bacteria</taxon>
        <taxon>Bacillati</taxon>
        <taxon>Bacillota</taxon>
        <taxon>Bacilli</taxon>
        <taxon>Bacillales</taxon>
        <taxon>Bacillales Family XII. Incertae Sedis</taxon>
        <taxon>Exiguobacterium</taxon>
    </lineage>
</organism>
<evidence type="ECO:0000313" key="3">
    <source>
        <dbReference type="Proteomes" id="UP001219957"/>
    </source>
</evidence>
<evidence type="ECO:0000313" key="2">
    <source>
        <dbReference type="EMBL" id="WED55893.1"/>
    </source>
</evidence>
<dbReference type="Proteomes" id="UP001219957">
    <property type="component" value="Chromosome"/>
</dbReference>
<gene>
    <name evidence="2" type="ORF">OE059_03275</name>
</gene>
<evidence type="ECO:0000256" key="1">
    <source>
        <dbReference type="SAM" id="SignalP"/>
    </source>
</evidence>
<dbReference type="EMBL" id="CP109617">
    <property type="protein sequence ID" value="WED55893.1"/>
    <property type="molecule type" value="Genomic_DNA"/>
</dbReference>
<sequence length="272" mass="30544">MKRLLTVIFLMLLIVGHNGVAPVDAATKEISRIVIPSTYTKQYSGHPRILKLDVVYTDGSVKRITKGVKWSSSNKPVARVGKETVVAGVPGKATLTATYGGKKTSRHMTVSIPSKQSDVNWLKLHQASIFYDGNFYGNSVNINDDIRKIKGPQGALGRQYSEPFLNGVWNGKYLLSNITADKINVSYQVTRIATTPKLYGRTITYNEVVEAFGKSKDVVTEEITYLVAFYRNDEEMYYFKHKSTLGYTLNNHKLVIMLDEKNVVRSMYITSK</sequence>
<dbReference type="SUPFAM" id="SSF49373">
    <property type="entry name" value="Invasin/intimin cell-adhesion fragments"/>
    <property type="match status" value="1"/>
</dbReference>